<dbReference type="AlphaFoldDB" id="A0A0K1S3J4"/>
<dbReference type="Proteomes" id="UP000068167">
    <property type="component" value="Chromosome"/>
</dbReference>
<organism evidence="1 2">
    <name type="scientific">Microcystis panniformis FACHB-1757</name>
    <dbReference type="NCBI Taxonomy" id="1638788"/>
    <lineage>
        <taxon>Bacteria</taxon>
        <taxon>Bacillati</taxon>
        <taxon>Cyanobacteriota</taxon>
        <taxon>Cyanophyceae</taxon>
        <taxon>Oscillatoriophycideae</taxon>
        <taxon>Chroococcales</taxon>
        <taxon>Microcystaceae</taxon>
        <taxon>Microcystis</taxon>
    </lineage>
</organism>
<evidence type="ECO:0000313" key="2">
    <source>
        <dbReference type="Proteomes" id="UP000068167"/>
    </source>
</evidence>
<dbReference type="EMBL" id="CP011339">
    <property type="protein sequence ID" value="AKV68583.1"/>
    <property type="molecule type" value="Genomic_DNA"/>
</dbReference>
<proteinExistence type="predicted"/>
<keyword evidence="2" id="KW-1185">Reference proteome</keyword>
<name>A0A0K1S3J4_9CHRO</name>
<dbReference type="PATRIC" id="fig|1638788.3.peg.3619"/>
<accession>A0A0K1S3J4</accession>
<sequence>MHDYLSVISYQLSVISYQLSGSSGFCVETRSIPIVSSAK</sequence>
<protein>
    <submittedName>
        <fullName evidence="1">Uncharacterized protein</fullName>
    </submittedName>
</protein>
<evidence type="ECO:0000313" key="1">
    <source>
        <dbReference type="EMBL" id="AKV68583.1"/>
    </source>
</evidence>
<reference evidence="1 2" key="1">
    <citation type="journal article" date="2016" name="Stand. Genomic Sci.">
        <title>Complete genome sequence and genomic characterization of Microcystis panniformis FACHB 1757 by third-generation sequencing.</title>
        <authorList>
            <person name="Zhang J.Y."/>
            <person name="Guan R."/>
            <person name="Zhang H.J."/>
            <person name="Li H."/>
            <person name="Xiao P."/>
            <person name="Yu G.L."/>
            <person name="Du L."/>
            <person name="Cao D.M."/>
            <person name="Zhu B.C."/>
            <person name="Li R.H."/>
            <person name="Lu Z.H."/>
        </authorList>
    </citation>
    <scope>NUCLEOTIDE SEQUENCE [LARGE SCALE GENOMIC DNA]</scope>
    <source>
        <strain evidence="1 2">FACHB-1757</strain>
    </source>
</reference>
<gene>
    <name evidence="1" type="ORF">VL20_3582</name>
</gene>
<dbReference type="KEGG" id="mpk:VL20_3582"/>